<sequence length="663" mass="73250">MSPVNLDDISQSAVYIPFEGADEDLHESSPSKASKPDPSGKVAWLEEYRKVWTRCLERVQAIENDVHEPILHSVVDEIRQTNASALAGLPYPEIPTICLTNCPSTSSLLSQPAARMGAEDDVAVVELHPEVCSNITTCMKALVSGFVEHPTLLERVSKLKRRTNSLAMYDLGLLAACHRTAPDVRLVAVLCDFEDFDPSIVRQLFEICSLFASQSPLTFVLACASPPAPSYIHATFPHSVLALLRLRSIAFPSAAAVVATIVEKTFFDVGFDPGLMLGPAALDFLAVYMAQHNATVDAAVTILQIAHMRHFATEPLAALPLIAQSSSHANFHGSLTERETARKVFHAEARKVRMGLGIARCVNAFISAQGHRGLPWDADMLTIMSGVLRGRPPPDLKHLIRMVKLLEASELSALLEELRALLASLTDARDAEVEVREYIRALGSTHQDQEDDEVEPYRAIGTEFGEWLAVYLGDLLSVRIEECDLFQIWYTNRAPFPSELLNPNVRSTVLAGLVQPHAFTEAGAENVCHSTKSDDDDDDDTPLWALPDTAILFARYLDSGRMINVYDWFEAFRIVLETQREERAHGLTEGDGGNNEKDKTSRKNSRNKGKKGVADDGIDAEKWGLEVQARFVRALHELDYIGVMKHTGRKADHVVKIVYDVVD</sequence>
<dbReference type="PANTHER" id="PTHR12748">
    <property type="entry name" value="ORIGIN RECOGNITION COMPLEX SUBUNIT 3"/>
    <property type="match status" value="1"/>
</dbReference>
<proteinExistence type="inferred from homology"/>
<feature type="compositionally biased region" description="Basic residues" evidence="6">
    <location>
        <begin position="602"/>
        <end position="611"/>
    </location>
</feature>
<evidence type="ECO:0000256" key="1">
    <source>
        <dbReference type="ARBA" id="ARBA00004123"/>
    </source>
</evidence>
<keyword evidence="3" id="KW-0235">DNA replication</keyword>
<keyword evidence="10" id="KW-1185">Reference proteome</keyword>
<dbReference type="EMBL" id="VDMD01000001">
    <property type="protein sequence ID" value="TRM69348.1"/>
    <property type="molecule type" value="Genomic_DNA"/>
</dbReference>
<organism evidence="9 10">
    <name type="scientific">Schizophyllum amplum</name>
    <dbReference type="NCBI Taxonomy" id="97359"/>
    <lineage>
        <taxon>Eukaryota</taxon>
        <taxon>Fungi</taxon>
        <taxon>Dikarya</taxon>
        <taxon>Basidiomycota</taxon>
        <taxon>Agaricomycotina</taxon>
        <taxon>Agaricomycetes</taxon>
        <taxon>Agaricomycetidae</taxon>
        <taxon>Agaricales</taxon>
        <taxon>Schizophyllaceae</taxon>
        <taxon>Schizophyllum</taxon>
    </lineage>
</organism>
<accession>A0A550CX67</accession>
<dbReference type="GO" id="GO:0005664">
    <property type="term" value="C:nuclear origin of replication recognition complex"/>
    <property type="evidence" value="ECO:0007669"/>
    <property type="project" value="InterPro"/>
</dbReference>
<dbReference type="OrthoDB" id="10265211at2759"/>
<gene>
    <name evidence="9" type="ORF">BD626DRAFT_579890</name>
</gene>
<feature type="compositionally biased region" description="Low complexity" evidence="6">
    <location>
        <begin position="28"/>
        <end position="39"/>
    </location>
</feature>
<dbReference type="CDD" id="cd20704">
    <property type="entry name" value="Orc3"/>
    <property type="match status" value="1"/>
</dbReference>
<keyword evidence="5" id="KW-0539">Nucleus</keyword>
<dbReference type="PANTHER" id="PTHR12748:SF0">
    <property type="entry name" value="ORIGIN RECOGNITION COMPLEX SUBUNIT 3"/>
    <property type="match status" value="1"/>
</dbReference>
<dbReference type="GO" id="GO:0031261">
    <property type="term" value="C:DNA replication preinitiation complex"/>
    <property type="evidence" value="ECO:0007669"/>
    <property type="project" value="TreeGrafter"/>
</dbReference>
<feature type="domain" description="Origin recognition complex subunit 3 N-terminal" evidence="7">
    <location>
        <begin position="39"/>
        <end position="319"/>
    </location>
</feature>
<dbReference type="Pfam" id="PF18137">
    <property type="entry name" value="WHD_ORC"/>
    <property type="match status" value="1"/>
</dbReference>
<dbReference type="InterPro" id="IPR040855">
    <property type="entry name" value="ORC_WH_C"/>
</dbReference>
<evidence type="ECO:0000259" key="7">
    <source>
        <dbReference type="Pfam" id="PF07034"/>
    </source>
</evidence>
<reference evidence="9 10" key="1">
    <citation type="journal article" date="2019" name="New Phytol.">
        <title>Comparative genomics reveals unique wood-decay strategies and fruiting body development in the Schizophyllaceae.</title>
        <authorList>
            <person name="Almasi E."/>
            <person name="Sahu N."/>
            <person name="Krizsan K."/>
            <person name="Balint B."/>
            <person name="Kovacs G.M."/>
            <person name="Kiss B."/>
            <person name="Cseklye J."/>
            <person name="Drula E."/>
            <person name="Henrissat B."/>
            <person name="Nagy I."/>
            <person name="Chovatia M."/>
            <person name="Adam C."/>
            <person name="LaButti K."/>
            <person name="Lipzen A."/>
            <person name="Riley R."/>
            <person name="Grigoriev I.V."/>
            <person name="Nagy L.G."/>
        </authorList>
    </citation>
    <scope>NUCLEOTIDE SEQUENCE [LARGE SCALE GENOMIC DNA]</scope>
    <source>
        <strain evidence="9 10">NL-1724</strain>
    </source>
</reference>
<feature type="region of interest" description="Disordered" evidence="6">
    <location>
        <begin position="20"/>
        <end position="39"/>
    </location>
</feature>
<comment type="subcellular location">
    <subcellularLocation>
        <location evidence="1">Nucleus</location>
    </subcellularLocation>
</comment>
<feature type="domain" description="Origin recognition complex subunit 3 winged helix C-terminal" evidence="8">
    <location>
        <begin position="506"/>
        <end position="659"/>
    </location>
</feature>
<feature type="region of interest" description="Disordered" evidence="6">
    <location>
        <begin position="584"/>
        <end position="614"/>
    </location>
</feature>
<comment type="similarity">
    <text evidence="2">Belongs to the ORC3 family.</text>
</comment>
<dbReference type="InterPro" id="IPR020795">
    <property type="entry name" value="ORC3"/>
</dbReference>
<comment type="caution">
    <text evidence="9">The sequence shown here is derived from an EMBL/GenBank/DDBJ whole genome shotgun (WGS) entry which is preliminary data.</text>
</comment>
<evidence type="ECO:0000256" key="5">
    <source>
        <dbReference type="ARBA" id="ARBA00023242"/>
    </source>
</evidence>
<dbReference type="Pfam" id="PF07034">
    <property type="entry name" value="ORC3_N"/>
    <property type="match status" value="1"/>
</dbReference>
<dbReference type="AlphaFoldDB" id="A0A550CX67"/>
<dbReference type="Proteomes" id="UP000320762">
    <property type="component" value="Unassembled WGS sequence"/>
</dbReference>
<keyword evidence="4" id="KW-0238">DNA-binding</keyword>
<evidence type="ECO:0000313" key="10">
    <source>
        <dbReference type="Proteomes" id="UP000320762"/>
    </source>
</evidence>
<evidence type="ECO:0000256" key="3">
    <source>
        <dbReference type="ARBA" id="ARBA00022705"/>
    </source>
</evidence>
<protein>
    <submittedName>
        <fullName evidence="9">Origin recognition complex subunit 3 N-terminus-domain-containing protein</fullName>
    </submittedName>
</protein>
<evidence type="ECO:0000259" key="8">
    <source>
        <dbReference type="Pfam" id="PF18137"/>
    </source>
</evidence>
<evidence type="ECO:0000256" key="4">
    <source>
        <dbReference type="ARBA" id="ARBA00023125"/>
    </source>
</evidence>
<evidence type="ECO:0000256" key="6">
    <source>
        <dbReference type="SAM" id="MobiDB-lite"/>
    </source>
</evidence>
<dbReference type="GO" id="GO:0005656">
    <property type="term" value="C:nuclear pre-replicative complex"/>
    <property type="evidence" value="ECO:0007669"/>
    <property type="project" value="TreeGrafter"/>
</dbReference>
<name>A0A550CX67_9AGAR</name>
<dbReference type="InterPro" id="IPR045667">
    <property type="entry name" value="ORC3_N"/>
</dbReference>
<evidence type="ECO:0000256" key="2">
    <source>
        <dbReference type="ARBA" id="ARBA00010977"/>
    </source>
</evidence>
<dbReference type="GO" id="GO:0006270">
    <property type="term" value="P:DNA replication initiation"/>
    <property type="evidence" value="ECO:0007669"/>
    <property type="project" value="TreeGrafter"/>
</dbReference>
<dbReference type="STRING" id="97359.A0A550CX67"/>
<evidence type="ECO:0000313" key="9">
    <source>
        <dbReference type="EMBL" id="TRM69348.1"/>
    </source>
</evidence>
<dbReference type="GO" id="GO:0003688">
    <property type="term" value="F:DNA replication origin binding"/>
    <property type="evidence" value="ECO:0007669"/>
    <property type="project" value="TreeGrafter"/>
</dbReference>
<feature type="compositionally biased region" description="Basic and acidic residues" evidence="6">
    <location>
        <begin position="584"/>
        <end position="601"/>
    </location>
</feature>